<evidence type="ECO:0000259" key="5">
    <source>
        <dbReference type="PROSITE" id="PS51406"/>
    </source>
</evidence>
<dbReference type="NCBIfam" id="NF040941">
    <property type="entry name" value="GGGWT_bact"/>
    <property type="match status" value="1"/>
</dbReference>
<dbReference type="GeneID" id="116292298"/>
<dbReference type="InterPro" id="IPR036056">
    <property type="entry name" value="Fibrinogen-like_C"/>
</dbReference>
<comment type="similarity">
    <text evidence="1">Belongs to the EGF domain peptide family.</text>
</comment>
<name>A0A6P8HHX1_ACTTE</name>
<evidence type="ECO:0000256" key="3">
    <source>
        <dbReference type="PROSITE-ProRule" id="PRU00076"/>
    </source>
</evidence>
<comment type="caution">
    <text evidence="3">Lacks conserved residue(s) required for the propagation of feature annotation.</text>
</comment>
<dbReference type="Proteomes" id="UP000515163">
    <property type="component" value="Unplaced"/>
</dbReference>
<dbReference type="InParanoid" id="A0A6P8HHX1"/>
<dbReference type="Gene3D" id="3.90.215.10">
    <property type="entry name" value="Gamma Fibrinogen, chain A, domain 1"/>
    <property type="match status" value="1"/>
</dbReference>
<dbReference type="SUPFAM" id="SSF57196">
    <property type="entry name" value="EGF/Laminin"/>
    <property type="match status" value="1"/>
</dbReference>
<dbReference type="PROSITE" id="PS00514">
    <property type="entry name" value="FIBRINOGEN_C_1"/>
    <property type="match status" value="1"/>
</dbReference>
<dbReference type="InterPro" id="IPR014716">
    <property type="entry name" value="Fibrinogen_a/b/g_C_1"/>
</dbReference>
<feature type="disulfide bond" evidence="3">
    <location>
        <begin position="25"/>
        <end position="34"/>
    </location>
</feature>
<proteinExistence type="inferred from homology"/>
<dbReference type="InterPro" id="IPR002181">
    <property type="entry name" value="Fibrinogen_a/b/g_C_dom"/>
</dbReference>
<accession>A0A6P8HHX1</accession>
<dbReference type="PROSITE" id="PS51406">
    <property type="entry name" value="FIBRINOGEN_C_2"/>
    <property type="match status" value="1"/>
</dbReference>
<dbReference type="InterPro" id="IPR020837">
    <property type="entry name" value="Fibrinogen_CS"/>
</dbReference>
<dbReference type="PANTHER" id="PTHR19143">
    <property type="entry name" value="FIBRINOGEN/TENASCIN/ANGIOPOEITIN"/>
    <property type="match status" value="1"/>
</dbReference>
<dbReference type="Pfam" id="PF00147">
    <property type="entry name" value="Fibrinogen_C"/>
    <property type="match status" value="1"/>
</dbReference>
<evidence type="ECO:0000256" key="1">
    <source>
        <dbReference type="ARBA" id="ARBA00006373"/>
    </source>
</evidence>
<feature type="domain" description="Fibrinogen C-terminal" evidence="5">
    <location>
        <begin position="32"/>
        <end position="231"/>
    </location>
</feature>
<gene>
    <name evidence="7" type="primary">LOC116292298</name>
</gene>
<dbReference type="RefSeq" id="XP_031555441.1">
    <property type="nucleotide sequence ID" value="XM_031699581.1"/>
</dbReference>
<dbReference type="CDD" id="cd00054">
    <property type="entry name" value="EGF_CA"/>
    <property type="match status" value="1"/>
</dbReference>
<protein>
    <submittedName>
        <fullName evidence="7">Fibrinogen C domain-containing protein 1-like</fullName>
    </submittedName>
</protein>
<feature type="disulfide bond" evidence="3">
    <location>
        <begin position="6"/>
        <end position="23"/>
    </location>
</feature>
<evidence type="ECO:0000259" key="4">
    <source>
        <dbReference type="PROSITE" id="PS50026"/>
    </source>
</evidence>
<dbReference type="InterPro" id="IPR050373">
    <property type="entry name" value="Fibrinogen_C-term_domain"/>
</dbReference>
<sequence>MDPSPCQNHGTCYPDYDNDDYHCVCKPATRGRNCEAFYSDCSALLASGCTTDGIYKINPDGRFFQVYCDMTTDGGGWTVFQKRNDGSVNFYRGWQDYKTGFGSLTGEFWLGLHKIHRLTKRQVTKLRVDLVDLMNHTSYAEYSSFSVADGSELYRLNVSGYSGTAGDALHSNNERFSTFDKDNDGWSTDSCAAERKGGWWYEWCSVSDLNGMAETFWTYKQAFKNTEMKLK</sequence>
<dbReference type="Gene3D" id="2.10.25.10">
    <property type="entry name" value="Laminin"/>
    <property type="match status" value="1"/>
</dbReference>
<dbReference type="PROSITE" id="PS50026">
    <property type="entry name" value="EGF_3"/>
    <property type="match status" value="1"/>
</dbReference>
<dbReference type="Gene3D" id="4.10.530.10">
    <property type="entry name" value="Gamma-fibrinogen Carboxyl Terminal Fragment, domain 2"/>
    <property type="match status" value="1"/>
</dbReference>
<keyword evidence="2 3" id="KW-1015">Disulfide bond</keyword>
<keyword evidence="3" id="KW-0245">EGF-like domain</keyword>
<dbReference type="InterPro" id="IPR000742">
    <property type="entry name" value="EGF"/>
</dbReference>
<dbReference type="PROSITE" id="PS00022">
    <property type="entry name" value="EGF_1"/>
    <property type="match status" value="1"/>
</dbReference>
<dbReference type="SUPFAM" id="SSF56496">
    <property type="entry name" value="Fibrinogen C-terminal domain-like"/>
    <property type="match status" value="1"/>
</dbReference>
<dbReference type="GO" id="GO:0005615">
    <property type="term" value="C:extracellular space"/>
    <property type="evidence" value="ECO:0007669"/>
    <property type="project" value="TreeGrafter"/>
</dbReference>
<dbReference type="KEGG" id="aten:116292298"/>
<dbReference type="OrthoDB" id="5958745at2759"/>
<feature type="domain" description="EGF-like" evidence="4">
    <location>
        <begin position="1"/>
        <end position="35"/>
    </location>
</feature>
<dbReference type="SMART" id="SM00186">
    <property type="entry name" value="FBG"/>
    <property type="match status" value="1"/>
</dbReference>
<evidence type="ECO:0000256" key="2">
    <source>
        <dbReference type="ARBA" id="ARBA00023157"/>
    </source>
</evidence>
<organism evidence="6 7">
    <name type="scientific">Actinia tenebrosa</name>
    <name type="common">Australian red waratah sea anemone</name>
    <dbReference type="NCBI Taxonomy" id="6105"/>
    <lineage>
        <taxon>Eukaryota</taxon>
        <taxon>Metazoa</taxon>
        <taxon>Cnidaria</taxon>
        <taxon>Anthozoa</taxon>
        <taxon>Hexacorallia</taxon>
        <taxon>Actiniaria</taxon>
        <taxon>Actiniidae</taxon>
        <taxon>Actinia</taxon>
    </lineage>
</organism>
<reference evidence="7" key="1">
    <citation type="submission" date="2025-08" db="UniProtKB">
        <authorList>
            <consortium name="RefSeq"/>
        </authorList>
    </citation>
    <scope>IDENTIFICATION</scope>
    <source>
        <tissue evidence="7">Tentacle</tissue>
    </source>
</reference>
<evidence type="ECO:0000313" key="7">
    <source>
        <dbReference type="RefSeq" id="XP_031555441.1"/>
    </source>
</evidence>
<keyword evidence="6" id="KW-1185">Reference proteome</keyword>
<evidence type="ECO:0000313" key="6">
    <source>
        <dbReference type="Proteomes" id="UP000515163"/>
    </source>
</evidence>
<dbReference type="AlphaFoldDB" id="A0A6P8HHX1"/>
<dbReference type="CDD" id="cd00087">
    <property type="entry name" value="FReD"/>
    <property type="match status" value="1"/>
</dbReference>